<evidence type="ECO:0000256" key="2">
    <source>
        <dbReference type="SAM" id="MobiDB-lite"/>
    </source>
</evidence>
<dbReference type="InterPro" id="IPR052462">
    <property type="entry name" value="SLIRP/GR-RBP-like"/>
</dbReference>
<proteinExistence type="predicted"/>
<dbReference type="Gene3D" id="3.30.70.330">
    <property type="match status" value="1"/>
</dbReference>
<feature type="compositionally biased region" description="Gly residues" evidence="2">
    <location>
        <begin position="85"/>
        <end position="127"/>
    </location>
</feature>
<feature type="domain" description="RRM" evidence="3">
    <location>
        <begin position="3"/>
        <end position="79"/>
    </location>
</feature>
<dbReference type="PROSITE" id="PS50102">
    <property type="entry name" value="RRM"/>
    <property type="match status" value="1"/>
</dbReference>
<name>A0A7C2K2Q0_9PLAN</name>
<feature type="region of interest" description="Disordered" evidence="2">
    <location>
        <begin position="72"/>
        <end position="127"/>
    </location>
</feature>
<dbReference type="InterPro" id="IPR000504">
    <property type="entry name" value="RRM_dom"/>
</dbReference>
<dbReference type="Pfam" id="PF00076">
    <property type="entry name" value="RRM_1"/>
    <property type="match status" value="1"/>
</dbReference>
<dbReference type="GO" id="GO:0003723">
    <property type="term" value="F:RNA binding"/>
    <property type="evidence" value="ECO:0007669"/>
    <property type="project" value="UniProtKB-KW"/>
</dbReference>
<dbReference type="CDD" id="cd21608">
    <property type="entry name" value="RRM2_NsCP33_like"/>
    <property type="match status" value="1"/>
</dbReference>
<evidence type="ECO:0000313" key="4">
    <source>
        <dbReference type="EMBL" id="HEN16581.1"/>
    </source>
</evidence>
<organism evidence="4">
    <name type="scientific">Schlesneria paludicola</name>
    <dbReference type="NCBI Taxonomy" id="360056"/>
    <lineage>
        <taxon>Bacteria</taxon>
        <taxon>Pseudomonadati</taxon>
        <taxon>Planctomycetota</taxon>
        <taxon>Planctomycetia</taxon>
        <taxon>Planctomycetales</taxon>
        <taxon>Planctomycetaceae</taxon>
        <taxon>Schlesneria</taxon>
    </lineage>
</organism>
<reference evidence="4" key="1">
    <citation type="journal article" date="2020" name="mSystems">
        <title>Genome- and Community-Level Interaction Insights into Carbon Utilization and Element Cycling Functions of Hydrothermarchaeota in Hydrothermal Sediment.</title>
        <authorList>
            <person name="Zhou Z."/>
            <person name="Liu Y."/>
            <person name="Xu W."/>
            <person name="Pan J."/>
            <person name="Luo Z.H."/>
            <person name="Li M."/>
        </authorList>
    </citation>
    <scope>NUCLEOTIDE SEQUENCE [LARGE SCALE GENOMIC DNA]</scope>
    <source>
        <strain evidence="4">SpSt-339</strain>
    </source>
</reference>
<dbReference type="PANTHER" id="PTHR48027">
    <property type="entry name" value="HETEROGENEOUS NUCLEAR RIBONUCLEOPROTEIN 87F-RELATED"/>
    <property type="match status" value="1"/>
</dbReference>
<sequence>MSKNLYVGNLPFSTTADELREAFGEYGTVTSASVVMDRETGRSRGFGFVEMSDGAEAAIAALNGTLFQGRSLTVNEARPREDRGGGGGRRGGGGYGGGGGGGYGGGGYGGGGGGRGGYGGGGGRDRY</sequence>
<comment type="caution">
    <text evidence="4">The sequence shown here is derived from an EMBL/GenBank/DDBJ whole genome shotgun (WGS) entry which is preliminary data.</text>
</comment>
<evidence type="ECO:0000256" key="1">
    <source>
        <dbReference type="ARBA" id="ARBA00022884"/>
    </source>
</evidence>
<dbReference type="SMART" id="SM00360">
    <property type="entry name" value="RRM"/>
    <property type="match status" value="1"/>
</dbReference>
<gene>
    <name evidence="4" type="ORF">ENQ76_14055</name>
</gene>
<dbReference type="AlphaFoldDB" id="A0A7C2K2Q0"/>
<evidence type="ECO:0000259" key="3">
    <source>
        <dbReference type="PROSITE" id="PS50102"/>
    </source>
</evidence>
<dbReference type="InterPro" id="IPR048289">
    <property type="entry name" value="RRM2_NsCP33-like"/>
</dbReference>
<dbReference type="SUPFAM" id="SSF54928">
    <property type="entry name" value="RNA-binding domain, RBD"/>
    <property type="match status" value="1"/>
</dbReference>
<dbReference type="InterPro" id="IPR035979">
    <property type="entry name" value="RBD_domain_sf"/>
</dbReference>
<accession>A0A7C2K2Q0</accession>
<protein>
    <submittedName>
        <fullName evidence="4">RNA-binding protein</fullName>
    </submittedName>
</protein>
<dbReference type="EMBL" id="DSOK01000387">
    <property type="protein sequence ID" value="HEN16581.1"/>
    <property type="molecule type" value="Genomic_DNA"/>
</dbReference>
<keyword evidence="1" id="KW-0694">RNA-binding</keyword>
<dbReference type="InterPro" id="IPR012677">
    <property type="entry name" value="Nucleotide-bd_a/b_plait_sf"/>
</dbReference>